<dbReference type="EC" id="3.1.3.12" evidence="4"/>
<dbReference type="RefSeq" id="WP_015234506.1">
    <property type="nucleotide sequence ID" value="NC_019793.1"/>
</dbReference>
<proteinExistence type="inferred from homology"/>
<keyword evidence="4" id="KW-0479">Metal-binding</keyword>
<protein>
    <recommendedName>
        <fullName evidence="4">Trehalose 6-phosphate phosphatase</fullName>
        <ecNumber evidence="4">3.1.3.12</ecNumber>
    </recommendedName>
</protein>
<evidence type="ECO:0000256" key="1">
    <source>
        <dbReference type="ARBA" id="ARBA00005199"/>
    </source>
</evidence>
<dbReference type="PANTHER" id="PTHR43768">
    <property type="entry name" value="TREHALOSE 6-PHOSPHATE PHOSPHATASE"/>
    <property type="match status" value="1"/>
</dbReference>
<dbReference type="GO" id="GO:0046872">
    <property type="term" value="F:metal ion binding"/>
    <property type="evidence" value="ECO:0007669"/>
    <property type="project" value="UniProtKB-KW"/>
</dbReference>
<sequence length="248" mass="27022">MTLPEALVRLADWPLLILCDYDGTLAPIVARPEDARPEEGARAALQRLLHHPRHEVAVITGRSVAAAQGFLNTSDLTVIGLHGMEWPGEPPPRADREALSQISRQLQPLIDREGVFANLPGLRLEDKGWTMAVHYRNAPAELHAAIEDFLTGVNLPPGWETVEGKKVHEFRPGGFGKGRAALTLARRFPEHHPVFLGDDVTDEEAFAAVLALDGTAVKVGEGETLAPHRLDSPAWAVALLEHWAGQEA</sequence>
<evidence type="ECO:0000313" key="6">
    <source>
        <dbReference type="Proteomes" id="UP000010467"/>
    </source>
</evidence>
<dbReference type="GO" id="GO:0005992">
    <property type="term" value="P:trehalose biosynthetic process"/>
    <property type="evidence" value="ECO:0007669"/>
    <property type="project" value="UniProtKB-UniPathway"/>
</dbReference>
<dbReference type="STRING" id="937777.Deipe_0606"/>
<evidence type="ECO:0000256" key="4">
    <source>
        <dbReference type="RuleBase" id="RU361117"/>
    </source>
</evidence>
<dbReference type="PATRIC" id="fig|937777.3.peg.610"/>
<evidence type="ECO:0000313" key="5">
    <source>
        <dbReference type="EMBL" id="AFZ66196.1"/>
    </source>
</evidence>
<comment type="function">
    <text evidence="4">Removes the phosphate from trehalose 6-phosphate to produce free trehalose.</text>
</comment>
<dbReference type="InterPro" id="IPR003337">
    <property type="entry name" value="Trehalose_PPase"/>
</dbReference>
<evidence type="ECO:0000256" key="2">
    <source>
        <dbReference type="ARBA" id="ARBA00008770"/>
    </source>
</evidence>
<comment type="catalytic activity">
    <reaction evidence="4">
        <text>alpha,alpha-trehalose 6-phosphate + H2O = alpha,alpha-trehalose + phosphate</text>
        <dbReference type="Rhea" id="RHEA:23420"/>
        <dbReference type="ChEBI" id="CHEBI:15377"/>
        <dbReference type="ChEBI" id="CHEBI:16551"/>
        <dbReference type="ChEBI" id="CHEBI:43474"/>
        <dbReference type="ChEBI" id="CHEBI:58429"/>
        <dbReference type="EC" id="3.1.3.12"/>
    </reaction>
</comment>
<dbReference type="Proteomes" id="UP000010467">
    <property type="component" value="Chromosome"/>
</dbReference>
<name>K9ZXA5_DEIPD</name>
<dbReference type="SUPFAM" id="SSF56784">
    <property type="entry name" value="HAD-like"/>
    <property type="match status" value="1"/>
</dbReference>
<comment type="similarity">
    <text evidence="2 4">Belongs to the trehalose phosphatase family.</text>
</comment>
<gene>
    <name evidence="5" type="ordered locus">Deipe_0606</name>
</gene>
<keyword evidence="3 4" id="KW-0378">Hydrolase</keyword>
<accession>K9ZXA5</accession>
<dbReference type="InterPro" id="IPR023214">
    <property type="entry name" value="HAD_sf"/>
</dbReference>
<evidence type="ECO:0000256" key="3">
    <source>
        <dbReference type="ARBA" id="ARBA00022801"/>
    </source>
</evidence>
<dbReference type="KEGG" id="dpd:Deipe_0606"/>
<comment type="cofactor">
    <cofactor evidence="4">
        <name>Mg(2+)</name>
        <dbReference type="ChEBI" id="CHEBI:18420"/>
    </cofactor>
</comment>
<dbReference type="AlphaFoldDB" id="K9ZXA5"/>
<dbReference type="Gene3D" id="3.40.50.1000">
    <property type="entry name" value="HAD superfamily/HAD-like"/>
    <property type="match status" value="1"/>
</dbReference>
<dbReference type="GO" id="GO:0004805">
    <property type="term" value="F:trehalose-phosphatase activity"/>
    <property type="evidence" value="ECO:0007669"/>
    <property type="project" value="UniProtKB-EC"/>
</dbReference>
<comment type="pathway">
    <text evidence="1 4">Glycan biosynthesis; trehalose biosynthesis.</text>
</comment>
<dbReference type="PANTHER" id="PTHR43768:SF3">
    <property type="entry name" value="TREHALOSE 6-PHOSPHATE PHOSPHATASE"/>
    <property type="match status" value="1"/>
</dbReference>
<dbReference type="HOGENOM" id="CLU_037265_2_1_0"/>
<keyword evidence="4" id="KW-0460">Magnesium</keyword>
<dbReference type="UniPathway" id="UPA00299"/>
<dbReference type="InterPro" id="IPR044651">
    <property type="entry name" value="OTSB-like"/>
</dbReference>
<dbReference type="OrthoDB" id="9797743at2"/>
<dbReference type="EMBL" id="CP003382">
    <property type="protein sequence ID" value="AFZ66196.1"/>
    <property type="molecule type" value="Genomic_DNA"/>
</dbReference>
<dbReference type="NCBIfam" id="TIGR01484">
    <property type="entry name" value="HAD-SF-IIB"/>
    <property type="match status" value="1"/>
</dbReference>
<dbReference type="NCBIfam" id="TIGR00685">
    <property type="entry name" value="T6PP"/>
    <property type="match status" value="1"/>
</dbReference>
<dbReference type="Pfam" id="PF02358">
    <property type="entry name" value="Trehalose_PPase"/>
    <property type="match status" value="1"/>
</dbReference>
<dbReference type="Gene3D" id="3.30.70.1020">
    <property type="entry name" value="Trehalose-6-phosphate phosphatase related protein, domain 2"/>
    <property type="match status" value="1"/>
</dbReference>
<reference evidence="6" key="1">
    <citation type="submission" date="2012-03" db="EMBL/GenBank/DDBJ databases">
        <title>Complete sequence of chromosome of Deinococcus peraridilitoris DSM 19664.</title>
        <authorList>
            <person name="Lucas S."/>
            <person name="Copeland A."/>
            <person name="Lapidus A."/>
            <person name="Glavina del Rio T."/>
            <person name="Dalin E."/>
            <person name="Tice H."/>
            <person name="Bruce D."/>
            <person name="Goodwin L."/>
            <person name="Pitluck S."/>
            <person name="Peters L."/>
            <person name="Mikhailova N."/>
            <person name="Lu M."/>
            <person name="Kyrpides N."/>
            <person name="Mavromatis K."/>
            <person name="Ivanova N."/>
            <person name="Brettin T."/>
            <person name="Detter J.C."/>
            <person name="Han C."/>
            <person name="Larimer F."/>
            <person name="Land M."/>
            <person name="Hauser L."/>
            <person name="Markowitz V."/>
            <person name="Cheng J.-F."/>
            <person name="Hugenholtz P."/>
            <person name="Woyke T."/>
            <person name="Wu D."/>
            <person name="Pukall R."/>
            <person name="Steenblock K."/>
            <person name="Brambilla E."/>
            <person name="Klenk H.-P."/>
            <person name="Eisen J.A."/>
        </authorList>
    </citation>
    <scope>NUCLEOTIDE SEQUENCE [LARGE SCALE GENOMIC DNA]</scope>
    <source>
        <strain evidence="6">DSM 19664 / LMG 22246 / CIP 109416 / KR-200</strain>
    </source>
</reference>
<dbReference type="CDD" id="cd01627">
    <property type="entry name" value="HAD_TPP"/>
    <property type="match status" value="1"/>
</dbReference>
<keyword evidence="6" id="KW-1185">Reference proteome</keyword>
<dbReference type="InterPro" id="IPR036412">
    <property type="entry name" value="HAD-like_sf"/>
</dbReference>
<dbReference type="InterPro" id="IPR006379">
    <property type="entry name" value="HAD-SF_hydro_IIB"/>
</dbReference>
<organism evidence="5 6">
    <name type="scientific">Deinococcus peraridilitoris (strain DSM 19664 / LMG 22246 / CIP 109416 / KR-200)</name>
    <dbReference type="NCBI Taxonomy" id="937777"/>
    <lineage>
        <taxon>Bacteria</taxon>
        <taxon>Thermotogati</taxon>
        <taxon>Deinococcota</taxon>
        <taxon>Deinococci</taxon>
        <taxon>Deinococcales</taxon>
        <taxon>Deinococcaceae</taxon>
        <taxon>Deinococcus</taxon>
    </lineage>
</organism>
<dbReference type="eggNOG" id="COG1877">
    <property type="taxonomic scope" value="Bacteria"/>
</dbReference>